<evidence type="ECO:0000313" key="10">
    <source>
        <dbReference type="Proteomes" id="UP001152561"/>
    </source>
</evidence>
<dbReference type="FunFam" id="3.10.450.40:FF:000016">
    <property type="entry name" value="Predicted protein"/>
    <property type="match status" value="1"/>
</dbReference>
<evidence type="ECO:0000256" key="3">
    <source>
        <dbReference type="ARBA" id="ARBA00023054"/>
    </source>
</evidence>
<keyword evidence="5" id="KW-0804">Transcription</keyword>
<evidence type="ECO:0000256" key="6">
    <source>
        <dbReference type="ARBA" id="ARBA00023242"/>
    </source>
</evidence>
<feature type="compositionally biased region" description="Basic and acidic residues" evidence="7">
    <location>
        <begin position="41"/>
        <end position="69"/>
    </location>
</feature>
<evidence type="ECO:0000256" key="1">
    <source>
        <dbReference type="ARBA" id="ARBA00004049"/>
    </source>
</evidence>
<organism evidence="9 10">
    <name type="scientific">Anisodus acutangulus</name>
    <dbReference type="NCBI Taxonomy" id="402998"/>
    <lineage>
        <taxon>Eukaryota</taxon>
        <taxon>Viridiplantae</taxon>
        <taxon>Streptophyta</taxon>
        <taxon>Embryophyta</taxon>
        <taxon>Tracheophyta</taxon>
        <taxon>Spermatophyta</taxon>
        <taxon>Magnoliopsida</taxon>
        <taxon>eudicotyledons</taxon>
        <taxon>Gunneridae</taxon>
        <taxon>Pentapetalae</taxon>
        <taxon>asterids</taxon>
        <taxon>lamiids</taxon>
        <taxon>Solanales</taxon>
        <taxon>Solanaceae</taxon>
        <taxon>Solanoideae</taxon>
        <taxon>Hyoscyameae</taxon>
        <taxon>Anisodus</taxon>
    </lineage>
</organism>
<evidence type="ECO:0000256" key="5">
    <source>
        <dbReference type="ARBA" id="ARBA00023163"/>
    </source>
</evidence>
<accession>A0A9Q1M9T1</accession>
<dbReference type="AlphaFoldDB" id="A0A9Q1M9T1"/>
<dbReference type="OrthoDB" id="6270329at2759"/>
<gene>
    <name evidence="9" type="ORF">K7X08_024340</name>
</gene>
<comment type="caution">
    <text evidence="9">The sequence shown here is derived from an EMBL/GenBank/DDBJ whole genome shotgun (WGS) entry which is preliminary data.</text>
</comment>
<dbReference type="GO" id="GO:0003677">
    <property type="term" value="F:DNA binding"/>
    <property type="evidence" value="ECO:0007669"/>
    <property type="project" value="UniProtKB-KW"/>
</dbReference>
<protein>
    <recommendedName>
        <fullName evidence="8">RWP-RK domain-containing protein</fullName>
    </recommendedName>
</protein>
<dbReference type="PANTHER" id="PTHR46373:SF20">
    <property type="entry name" value="PROTEIN RKD1"/>
    <property type="match status" value="1"/>
</dbReference>
<comment type="function">
    <text evidence="1">Putative transcription factor.</text>
</comment>
<reference evidence="10" key="1">
    <citation type="journal article" date="2023" name="Proc. Natl. Acad. Sci. U.S.A.">
        <title>Genomic and structural basis for evolution of tropane alkaloid biosynthesis.</title>
        <authorList>
            <person name="Wanga Y.-J."/>
            <person name="Taina T."/>
            <person name="Yua J.-Y."/>
            <person name="Lia J."/>
            <person name="Xua B."/>
            <person name="Chenc J."/>
            <person name="D'Auriad J.C."/>
            <person name="Huanga J.-P."/>
            <person name="Huanga S.-X."/>
        </authorList>
    </citation>
    <scope>NUCLEOTIDE SEQUENCE [LARGE SCALE GENOMIC DNA]</scope>
    <source>
        <strain evidence="10">cv. KIB-2019</strain>
    </source>
</reference>
<dbReference type="Pfam" id="PF11523">
    <property type="entry name" value="DUF3223"/>
    <property type="match status" value="1"/>
</dbReference>
<evidence type="ECO:0000259" key="8">
    <source>
        <dbReference type="PROSITE" id="PS51519"/>
    </source>
</evidence>
<feature type="compositionally biased region" description="Basic and acidic residues" evidence="7">
    <location>
        <begin position="15"/>
        <end position="24"/>
    </location>
</feature>
<name>A0A9Q1M9T1_9SOLA</name>
<dbReference type="Proteomes" id="UP001152561">
    <property type="component" value="Unassembled WGS sequence"/>
</dbReference>
<keyword evidence="2" id="KW-0805">Transcription regulation</keyword>
<dbReference type="GO" id="GO:0003700">
    <property type="term" value="F:DNA-binding transcription factor activity"/>
    <property type="evidence" value="ECO:0007669"/>
    <property type="project" value="InterPro"/>
</dbReference>
<evidence type="ECO:0000313" key="9">
    <source>
        <dbReference type="EMBL" id="KAJ8553662.1"/>
    </source>
</evidence>
<dbReference type="PROSITE" id="PS51519">
    <property type="entry name" value="RWP_RK"/>
    <property type="match status" value="1"/>
</dbReference>
<evidence type="ECO:0000256" key="2">
    <source>
        <dbReference type="ARBA" id="ARBA00023015"/>
    </source>
</evidence>
<keyword evidence="6" id="KW-0539">Nucleus</keyword>
<keyword evidence="4" id="KW-0238">DNA-binding</keyword>
<feature type="region of interest" description="Disordered" evidence="7">
    <location>
        <begin position="1"/>
        <end position="74"/>
    </location>
</feature>
<dbReference type="Gene3D" id="3.10.450.40">
    <property type="match status" value="1"/>
</dbReference>
<keyword evidence="10" id="KW-1185">Reference proteome</keyword>
<dbReference type="PANTHER" id="PTHR46373">
    <property type="entry name" value="PROTEIN RKD4"/>
    <property type="match status" value="1"/>
</dbReference>
<proteinExistence type="predicted"/>
<dbReference type="InterPro" id="IPR044607">
    <property type="entry name" value="RKD-like"/>
</dbReference>
<feature type="domain" description="RWP-RK" evidence="8">
    <location>
        <begin position="295"/>
        <end position="381"/>
    </location>
</feature>
<evidence type="ECO:0000256" key="4">
    <source>
        <dbReference type="ARBA" id="ARBA00023125"/>
    </source>
</evidence>
<dbReference type="Pfam" id="PF02042">
    <property type="entry name" value="RWP-RK"/>
    <property type="match status" value="1"/>
</dbReference>
<keyword evidence="3" id="KW-0175">Coiled coil</keyword>
<dbReference type="InterPro" id="IPR003035">
    <property type="entry name" value="RWP-RK_dom"/>
</dbReference>
<dbReference type="EMBL" id="JAJAGQ010000009">
    <property type="protein sequence ID" value="KAJ8553662.1"/>
    <property type="molecule type" value="Genomic_DNA"/>
</dbReference>
<evidence type="ECO:0000256" key="7">
    <source>
        <dbReference type="SAM" id="MobiDB-lite"/>
    </source>
</evidence>
<sequence length="480" mass="55038">MAETEPKANETLAMAEKEEQKMDVEVQGADDDVADSGGSKRLREDEVNGDDMKKQKVDGSVEEEKKDGSDPVSVGPKSFVSSVEMFDYFYKLVHSWSLNINLNKYEHMVLLDLLKKGHSEPERKIGTGVRAFQIRFHPHFKSRCFFVVRDDDSVDDFSFRKCVDQIQPLPANMQTKHHASGGKGGRGGERRGHYAIDYQYDLPIQDNAFDAANNPLMECTVEDPLYSSFYSLTPGEVWYDEIGNGFRMWNEMSGEFGLSTELLRSHGNQQLLLCDKNQEEIMTIDRVVEEIITEKEKDDSRQIREEINSSRMLSRDTISKYFYMPITQAAKELNIGLTLLKKRCRDLGIRWWPHRKLMSLQTLIKNIKELEKGGGNGTEQKLKDVIKLLEEEKKKMEEVPDMELEEKTKRLRQACFKANYKRRRLMGMAELQASFGNYCNNSPIADNAAIGYGHREEDDDEEIKSFLVGCFSSSSPTLHD</sequence>